<proteinExistence type="predicted"/>
<protein>
    <submittedName>
        <fullName evidence="2">Uncharacterized protein</fullName>
    </submittedName>
</protein>
<dbReference type="EMBL" id="VSRR010006408">
    <property type="protein sequence ID" value="MPC44724.1"/>
    <property type="molecule type" value="Genomic_DNA"/>
</dbReference>
<reference evidence="2 3" key="1">
    <citation type="submission" date="2019-05" db="EMBL/GenBank/DDBJ databases">
        <title>Another draft genome of Portunus trituberculatus and its Hox gene families provides insights of decapod evolution.</title>
        <authorList>
            <person name="Jeong J.-H."/>
            <person name="Song I."/>
            <person name="Kim S."/>
            <person name="Choi T."/>
            <person name="Kim D."/>
            <person name="Ryu S."/>
            <person name="Kim W."/>
        </authorList>
    </citation>
    <scope>NUCLEOTIDE SEQUENCE [LARGE SCALE GENOMIC DNA]</scope>
    <source>
        <tissue evidence="2">Muscle</tissue>
    </source>
</reference>
<organism evidence="2 3">
    <name type="scientific">Portunus trituberculatus</name>
    <name type="common">Swimming crab</name>
    <name type="synonym">Neptunus trituberculatus</name>
    <dbReference type="NCBI Taxonomy" id="210409"/>
    <lineage>
        <taxon>Eukaryota</taxon>
        <taxon>Metazoa</taxon>
        <taxon>Ecdysozoa</taxon>
        <taxon>Arthropoda</taxon>
        <taxon>Crustacea</taxon>
        <taxon>Multicrustacea</taxon>
        <taxon>Malacostraca</taxon>
        <taxon>Eumalacostraca</taxon>
        <taxon>Eucarida</taxon>
        <taxon>Decapoda</taxon>
        <taxon>Pleocyemata</taxon>
        <taxon>Brachyura</taxon>
        <taxon>Eubrachyura</taxon>
        <taxon>Portunoidea</taxon>
        <taxon>Portunidae</taxon>
        <taxon>Portuninae</taxon>
        <taxon>Portunus</taxon>
    </lineage>
</organism>
<evidence type="ECO:0000313" key="3">
    <source>
        <dbReference type="Proteomes" id="UP000324222"/>
    </source>
</evidence>
<evidence type="ECO:0000313" key="2">
    <source>
        <dbReference type="EMBL" id="MPC44724.1"/>
    </source>
</evidence>
<dbReference type="Proteomes" id="UP000324222">
    <property type="component" value="Unassembled WGS sequence"/>
</dbReference>
<evidence type="ECO:0000256" key="1">
    <source>
        <dbReference type="SAM" id="MobiDB-lite"/>
    </source>
</evidence>
<feature type="region of interest" description="Disordered" evidence="1">
    <location>
        <begin position="125"/>
        <end position="150"/>
    </location>
</feature>
<dbReference type="AlphaFoldDB" id="A0A5B7FK29"/>
<gene>
    <name evidence="2" type="ORF">E2C01_038404</name>
</gene>
<name>A0A5B7FK29_PORTR</name>
<comment type="caution">
    <text evidence="2">The sequence shown here is derived from an EMBL/GenBank/DDBJ whole genome shotgun (WGS) entry which is preliminary data.</text>
</comment>
<accession>A0A5B7FK29</accession>
<sequence>MRSDEEDEAMWIERSELKVRTGAGDCVKSKRVMRFRTKEEEEGEVIMTDECWRGRVSGVAVARRGKVVVAPGTGGGVLGVEIGRGVTGKSVEADIGGYRYVKTCMGESIMAGVLTVKGTGEKGVGGRGVAPFRTSLRAPPRHLGDGARGGAARYGDQRLLGGRYN</sequence>
<keyword evidence="3" id="KW-1185">Reference proteome</keyword>